<dbReference type="GO" id="GO:0022857">
    <property type="term" value="F:transmembrane transporter activity"/>
    <property type="evidence" value="ECO:0007669"/>
    <property type="project" value="InterPro"/>
</dbReference>
<feature type="transmembrane region" description="Helical" evidence="7">
    <location>
        <begin position="102"/>
        <end position="122"/>
    </location>
</feature>
<protein>
    <submittedName>
        <fullName evidence="9">MFS transporter</fullName>
    </submittedName>
</protein>
<keyword evidence="2" id="KW-0813">Transport</keyword>
<dbReference type="AlphaFoldDB" id="A0A9E6ZN54"/>
<evidence type="ECO:0000256" key="2">
    <source>
        <dbReference type="ARBA" id="ARBA00022448"/>
    </source>
</evidence>
<feature type="transmembrane region" description="Helical" evidence="7">
    <location>
        <begin position="78"/>
        <end position="96"/>
    </location>
</feature>
<dbReference type="PROSITE" id="PS50850">
    <property type="entry name" value="MFS"/>
    <property type="match status" value="1"/>
</dbReference>
<dbReference type="InterPro" id="IPR011701">
    <property type="entry name" value="MFS"/>
</dbReference>
<feature type="transmembrane region" description="Helical" evidence="7">
    <location>
        <begin position="346"/>
        <end position="367"/>
    </location>
</feature>
<keyword evidence="4 7" id="KW-0812">Transmembrane</keyword>
<evidence type="ECO:0000259" key="8">
    <source>
        <dbReference type="PROSITE" id="PS50850"/>
    </source>
</evidence>
<proteinExistence type="predicted"/>
<evidence type="ECO:0000313" key="10">
    <source>
        <dbReference type="Proteomes" id="UP000829401"/>
    </source>
</evidence>
<feature type="domain" description="Major facilitator superfamily (MFS) profile" evidence="8">
    <location>
        <begin position="13"/>
        <end position="433"/>
    </location>
</feature>
<accession>A0A9E6ZN54</accession>
<organism evidence="9 10">
    <name type="scientific">Alicyclobacillus acidoterrestris (strain ATCC 49025 / DSM 3922 / CIP 106132 / NCIMB 13137 / GD3B)</name>
    <dbReference type="NCBI Taxonomy" id="1356854"/>
    <lineage>
        <taxon>Bacteria</taxon>
        <taxon>Bacillati</taxon>
        <taxon>Bacillota</taxon>
        <taxon>Bacilli</taxon>
        <taxon>Bacillales</taxon>
        <taxon>Alicyclobacillaceae</taxon>
        <taxon>Alicyclobacillus</taxon>
    </lineage>
</organism>
<evidence type="ECO:0000256" key="5">
    <source>
        <dbReference type="ARBA" id="ARBA00022989"/>
    </source>
</evidence>
<reference evidence="10" key="1">
    <citation type="journal article" date="2022" name="G3 (Bethesda)">
        <title>Unveiling the complete genome sequence of Alicyclobacillus acidoterrestris DSM 3922T, a taint-producing strain.</title>
        <authorList>
            <person name="Leonardo I.C."/>
            <person name="Barreto Crespo M.T."/>
            <person name="Gaspar F.B."/>
        </authorList>
    </citation>
    <scope>NUCLEOTIDE SEQUENCE [LARGE SCALE GENOMIC DNA]</scope>
    <source>
        <strain evidence="10">DSM 3922</strain>
    </source>
</reference>
<keyword evidence="10" id="KW-1185">Reference proteome</keyword>
<feature type="transmembrane region" description="Helical" evidence="7">
    <location>
        <begin position="247"/>
        <end position="268"/>
    </location>
</feature>
<dbReference type="PANTHER" id="PTHR11662">
    <property type="entry name" value="SOLUTE CARRIER FAMILY 17"/>
    <property type="match status" value="1"/>
</dbReference>
<dbReference type="Gene3D" id="1.20.1250.20">
    <property type="entry name" value="MFS general substrate transporter like domains"/>
    <property type="match status" value="2"/>
</dbReference>
<dbReference type="PIRSF" id="PIRSF002808">
    <property type="entry name" value="Hexose_phosphate_transp"/>
    <property type="match status" value="1"/>
</dbReference>
<feature type="transmembrane region" description="Helical" evidence="7">
    <location>
        <begin position="52"/>
        <end position="71"/>
    </location>
</feature>
<dbReference type="InterPro" id="IPR020846">
    <property type="entry name" value="MFS_dom"/>
</dbReference>
<keyword evidence="6 7" id="KW-0472">Membrane</keyword>
<dbReference type="InterPro" id="IPR036259">
    <property type="entry name" value="MFS_trans_sf"/>
</dbReference>
<dbReference type="Proteomes" id="UP000829401">
    <property type="component" value="Chromosome"/>
</dbReference>
<gene>
    <name evidence="9" type="ORF">K1I37_09810</name>
</gene>
<comment type="subcellular location">
    <subcellularLocation>
        <location evidence="1">Cell membrane</location>
        <topology evidence="1">Multi-pass membrane protein</topology>
    </subcellularLocation>
</comment>
<dbReference type="Pfam" id="PF07690">
    <property type="entry name" value="MFS_1"/>
    <property type="match status" value="1"/>
</dbReference>
<dbReference type="GO" id="GO:0005886">
    <property type="term" value="C:plasma membrane"/>
    <property type="evidence" value="ECO:0007669"/>
    <property type="project" value="UniProtKB-SubCell"/>
</dbReference>
<sequence>MAAKRRTRFRYTIMSLIVLMTMINYIDRGAISYASEPIIRLFHLDESSWGEVLGYFGYGYMVGSIFGGILSDKKGPKFVWIVAGSLWSLFEILMAFAGNIGIVVFGGSALAGFAVIRILFGVSEGPLFSTMNKTVANWAAPKEKGFMQSFGLFGVPFGSLITAPIAVGLLSITSWQTTFVILGLLGVVWVIVWSKVFRNRPEDHPRVSKAELDTIRSGQDVLSQEATLAESEQQQIPWYHFFKNPTLICNAIGYFAFQYVNFLILTWTPKYLQDTFHYALSNLWYMGMIPWIGACITVLLGGRISDALRKRTGNLRIARSGLAVGSLVLTAACFLIIPAVHSVSAVLLLMAIGNAFNFLPNSVYWAVVIDTEPAKAGSFGGVTHFITNIATVIAPTLTGFLVAASGYNAMFVAAAVASVIGMLAMVFVKPGKRRSTVQQRG</sequence>
<feature type="transmembrane region" description="Helical" evidence="7">
    <location>
        <begin position="150"/>
        <end position="172"/>
    </location>
</feature>
<dbReference type="KEGG" id="aaco:K1I37_09810"/>
<feature type="transmembrane region" description="Helical" evidence="7">
    <location>
        <begin position="409"/>
        <end position="428"/>
    </location>
</feature>
<dbReference type="RefSeq" id="WP_031218631.1">
    <property type="nucleotide sequence ID" value="NZ_AURB01000129.1"/>
</dbReference>
<evidence type="ECO:0000256" key="6">
    <source>
        <dbReference type="ARBA" id="ARBA00023136"/>
    </source>
</evidence>
<feature type="transmembrane region" description="Helical" evidence="7">
    <location>
        <begin position="322"/>
        <end position="340"/>
    </location>
</feature>
<evidence type="ECO:0000256" key="3">
    <source>
        <dbReference type="ARBA" id="ARBA00022475"/>
    </source>
</evidence>
<dbReference type="InterPro" id="IPR000849">
    <property type="entry name" value="Sugar_P_transporter"/>
</dbReference>
<keyword evidence="3" id="KW-1003">Cell membrane</keyword>
<name>A0A9E6ZN54_ALIAG</name>
<evidence type="ECO:0000256" key="4">
    <source>
        <dbReference type="ARBA" id="ARBA00022692"/>
    </source>
</evidence>
<evidence type="ECO:0000256" key="7">
    <source>
        <dbReference type="SAM" id="Phobius"/>
    </source>
</evidence>
<dbReference type="InterPro" id="IPR050382">
    <property type="entry name" value="MFS_Na/Anion_cotransporter"/>
</dbReference>
<feature type="transmembrane region" description="Helical" evidence="7">
    <location>
        <begin position="178"/>
        <end position="197"/>
    </location>
</feature>
<dbReference type="OrthoDB" id="6360at2"/>
<feature type="transmembrane region" description="Helical" evidence="7">
    <location>
        <begin position="379"/>
        <end position="403"/>
    </location>
</feature>
<feature type="transmembrane region" description="Helical" evidence="7">
    <location>
        <begin position="283"/>
        <end position="301"/>
    </location>
</feature>
<dbReference type="PANTHER" id="PTHR11662:SF399">
    <property type="entry name" value="FI19708P1-RELATED"/>
    <property type="match status" value="1"/>
</dbReference>
<feature type="transmembrane region" description="Helical" evidence="7">
    <location>
        <begin position="9"/>
        <end position="26"/>
    </location>
</feature>
<dbReference type="CDD" id="cd17319">
    <property type="entry name" value="MFS_ExuT_GudP_like"/>
    <property type="match status" value="1"/>
</dbReference>
<dbReference type="SUPFAM" id="SSF103473">
    <property type="entry name" value="MFS general substrate transporter"/>
    <property type="match status" value="1"/>
</dbReference>
<keyword evidence="5 7" id="KW-1133">Transmembrane helix</keyword>
<dbReference type="EMBL" id="CP080467">
    <property type="protein sequence ID" value="UNO50836.1"/>
    <property type="molecule type" value="Genomic_DNA"/>
</dbReference>
<evidence type="ECO:0000256" key="1">
    <source>
        <dbReference type="ARBA" id="ARBA00004651"/>
    </source>
</evidence>
<evidence type="ECO:0000313" key="9">
    <source>
        <dbReference type="EMBL" id="UNO50836.1"/>
    </source>
</evidence>